<keyword evidence="4" id="KW-1185">Reference proteome</keyword>
<protein>
    <recommendedName>
        <fullName evidence="5">AAA domain-containing protein</fullName>
    </recommendedName>
</protein>
<name>A0PZJ0_CLONN</name>
<dbReference type="Proteomes" id="UP000008220">
    <property type="component" value="Chromosome"/>
</dbReference>
<dbReference type="STRING" id="386415.NT01CX_1713"/>
<dbReference type="HOGENOM" id="CLU_032548_1_1_9"/>
<feature type="domain" description="DUF3696" evidence="1">
    <location>
        <begin position="410"/>
        <end position="458"/>
    </location>
</feature>
<evidence type="ECO:0000313" key="4">
    <source>
        <dbReference type="Proteomes" id="UP000008220"/>
    </source>
</evidence>
<feature type="domain" description="Endonuclease GajA/Old nuclease/RecF-like AAA" evidence="2">
    <location>
        <begin position="3"/>
        <end position="398"/>
    </location>
</feature>
<evidence type="ECO:0000259" key="1">
    <source>
        <dbReference type="Pfam" id="PF12476"/>
    </source>
</evidence>
<dbReference type="SUPFAM" id="SSF52540">
    <property type="entry name" value="P-loop containing nucleoside triphosphate hydrolases"/>
    <property type="match status" value="1"/>
</dbReference>
<organism evidence="3 4">
    <name type="scientific">Clostridium novyi (strain NT)</name>
    <dbReference type="NCBI Taxonomy" id="386415"/>
    <lineage>
        <taxon>Bacteria</taxon>
        <taxon>Bacillati</taxon>
        <taxon>Bacillota</taxon>
        <taxon>Clostridia</taxon>
        <taxon>Eubacteriales</taxon>
        <taxon>Clostridiaceae</taxon>
        <taxon>Clostridium</taxon>
    </lineage>
</organism>
<dbReference type="PATRIC" id="fig|386415.7.peg.819"/>
<dbReference type="Gene3D" id="3.40.50.300">
    <property type="entry name" value="P-loop containing nucleotide triphosphate hydrolases"/>
    <property type="match status" value="1"/>
</dbReference>
<evidence type="ECO:0000259" key="2">
    <source>
        <dbReference type="Pfam" id="PF13175"/>
    </source>
</evidence>
<dbReference type="RefSeq" id="WP_011721798.1">
    <property type="nucleotide sequence ID" value="NC_008593.1"/>
</dbReference>
<dbReference type="InterPro" id="IPR041685">
    <property type="entry name" value="AAA_GajA/Old/RecF-like"/>
</dbReference>
<dbReference type="InterPro" id="IPR022532">
    <property type="entry name" value="DUF3696"/>
</dbReference>
<dbReference type="KEGG" id="cno:NT01CX_1713"/>
<evidence type="ECO:0008006" key="5">
    <source>
        <dbReference type="Google" id="ProtNLM"/>
    </source>
</evidence>
<proteinExistence type="predicted"/>
<dbReference type="InterPro" id="IPR014592">
    <property type="entry name" value="P-loop_UCP034888"/>
</dbReference>
<dbReference type="AlphaFoldDB" id="A0PZJ0"/>
<dbReference type="PANTHER" id="PTHR43581:SF2">
    <property type="entry name" value="EXCINUCLEASE ATPASE SUBUNIT"/>
    <property type="match status" value="1"/>
</dbReference>
<dbReference type="InterPro" id="IPR027417">
    <property type="entry name" value="P-loop_NTPase"/>
</dbReference>
<reference evidence="3 4" key="1">
    <citation type="journal article" date="2006" name="Nat. Biotechnol.">
        <title>The genome and transcriptomes of the anti-tumor agent Clostridium novyi-NT.</title>
        <authorList>
            <person name="Bettegowda C."/>
            <person name="Huang X."/>
            <person name="Lin J."/>
            <person name="Cheong I."/>
            <person name="Kohli M."/>
            <person name="Szabo S.A."/>
            <person name="Zhang X."/>
            <person name="Diaz L.A. Jr."/>
            <person name="Velculescu V.E."/>
            <person name="Parmigiani G."/>
            <person name="Kinzler K.W."/>
            <person name="Vogelstein B."/>
            <person name="Zhou S."/>
        </authorList>
    </citation>
    <scope>NUCLEOTIDE SEQUENCE [LARGE SCALE GENOMIC DNA]</scope>
    <source>
        <strain evidence="3 4">NT</strain>
    </source>
</reference>
<dbReference type="PIRSF" id="PIRSF034888">
    <property type="entry name" value="P-loop_UCP034888"/>
    <property type="match status" value="1"/>
</dbReference>
<accession>A0PZJ0</accession>
<evidence type="ECO:0000313" key="3">
    <source>
        <dbReference type="EMBL" id="ABK61410.1"/>
    </source>
</evidence>
<dbReference type="PANTHER" id="PTHR43581">
    <property type="entry name" value="ATP/GTP PHOSPHATASE"/>
    <property type="match status" value="1"/>
</dbReference>
<dbReference type="Pfam" id="PF12476">
    <property type="entry name" value="DUF3696"/>
    <property type="match status" value="1"/>
</dbReference>
<dbReference type="EMBL" id="CP000382">
    <property type="protein sequence ID" value="ABK61410.1"/>
    <property type="molecule type" value="Genomic_DNA"/>
</dbReference>
<dbReference type="InterPro" id="IPR051396">
    <property type="entry name" value="Bact_Antivir_Def_Nuclease"/>
</dbReference>
<dbReference type="Pfam" id="PF13175">
    <property type="entry name" value="AAA_15"/>
    <property type="match status" value="1"/>
</dbReference>
<dbReference type="eggNOG" id="COG4938">
    <property type="taxonomic scope" value="Bacteria"/>
</dbReference>
<gene>
    <name evidence="3" type="ordered locus">NT01CX_1713</name>
</gene>
<sequence>MQSFRLRNIKGFPDSGSFEIKPITVIIGRNSSGKSSLIRFPLVLKQTVQESVSPFLSFGRYIDYGNFEDVVFNHDTNLNISFDIEINSEKFLYLLKRTYIPYKISKLKEAFYIENKKLIIHVEVGKPKKVSKSKEGLKVKKFQILLGDDNIISCDENDTLYDVNVMDRKFGKYSLQFDSFIPNINYMDLEPSVNNTESEYKEELIYMVRAITRAVQMYLSTLCDNISYIGPFRKIPERSYRYKEANLENVGFDGQYTAEILASYYRRSDTKFFENINEWLNKHLGMKLTVEDLKGDLYKILIKDLETNVNNNIIDVGFGLSQVLPIIVQVFMNKHYDTKTIRQNYTRRFLNKKLNIIEQPELHLHPSAQANLADLFIEGHKIDKKNYFLIETHSEHLILRLRRRILEDKINPNDVGLYFIEKRSNNDSCVQKLHLDEFGNISNWPEGFFDENFNEIMKIKSILLKKRNEQIEW</sequence>